<keyword evidence="2" id="KW-1003">Cell membrane</keyword>
<dbReference type="PANTHER" id="PTHR21248:SF22">
    <property type="entry name" value="PHOSPHOLIPASE D"/>
    <property type="match status" value="1"/>
</dbReference>
<keyword evidence="11" id="KW-1208">Phospholipid metabolism</keyword>
<dbReference type="SMART" id="SM00155">
    <property type="entry name" value="PLDc"/>
    <property type="match status" value="2"/>
</dbReference>
<keyword evidence="5 13" id="KW-0812">Transmembrane</keyword>
<evidence type="ECO:0000256" key="1">
    <source>
        <dbReference type="ARBA" id="ARBA00004651"/>
    </source>
</evidence>
<evidence type="ECO:0000256" key="6">
    <source>
        <dbReference type="ARBA" id="ARBA00022737"/>
    </source>
</evidence>
<dbReference type="EC" id="2.7.8.-" evidence="12"/>
<dbReference type="Pfam" id="PF13396">
    <property type="entry name" value="PLDc_N"/>
    <property type="match status" value="1"/>
</dbReference>
<sequence>MLSWLHWPDTWLSITGAVIIVVDLVFRVVAAAVVSNNRRPSSALAWLLAIFFIPFVGLFAFIMIGSPKLPRHRRNKQRRVSEVILERTSGLSAQSPDSAPPWLASVTTLNRRLGAMPMLAGNAASLESGYAESFTKMIEAIDGATEYVHAEFYILSLDETTAPVFDALERAAARGAEVRVLFDHLASLRITGYRATKARLRTMGVEWHPMLSINPFKRELLRPDLRNHRKLLIIDGAVGFIGSQNLIDARYGKKANRRKGREWVDVMARFTGPVVYELDAVFRTDWYSETDELLDVAPDALSRQVAEVEPGDARDLYAQVVPSGPGFEGENNLKLFNSLIYHGNERVSMISPYFVPDESLLMAVTTAAEQGLDVELFVSEKSDQWLVHHAQRSYYELLLLAGVKIWMYPQPYVLHAKTLTVDGQTSVVGSSNMDMRSFTLNLECSVLVEGEAFCRQVIAYEDDLRSVSTLLDLTTWKRRPWHEQIADGVARLTSALV</sequence>
<dbReference type="InterPro" id="IPR001736">
    <property type="entry name" value="PLipase_D/transphosphatidylase"/>
</dbReference>
<comment type="subcellular location">
    <subcellularLocation>
        <location evidence="1">Cell membrane</location>
        <topology evidence="1">Multi-pass membrane protein</topology>
    </subcellularLocation>
</comment>
<evidence type="ECO:0000256" key="12">
    <source>
        <dbReference type="NCBIfam" id="TIGR04265"/>
    </source>
</evidence>
<feature type="transmembrane region" description="Helical" evidence="13">
    <location>
        <begin position="43"/>
        <end position="64"/>
    </location>
</feature>
<feature type="domain" description="PLD phosphodiesterase" evidence="14">
    <location>
        <begin position="223"/>
        <end position="250"/>
    </location>
</feature>
<evidence type="ECO:0000256" key="13">
    <source>
        <dbReference type="SAM" id="Phobius"/>
    </source>
</evidence>
<evidence type="ECO:0000256" key="4">
    <source>
        <dbReference type="ARBA" id="ARBA00022679"/>
    </source>
</evidence>
<dbReference type="Proteomes" id="UP001157109">
    <property type="component" value="Unassembled WGS sequence"/>
</dbReference>
<evidence type="ECO:0000256" key="7">
    <source>
        <dbReference type="ARBA" id="ARBA00022989"/>
    </source>
</evidence>
<evidence type="ECO:0000256" key="10">
    <source>
        <dbReference type="ARBA" id="ARBA00023209"/>
    </source>
</evidence>
<dbReference type="PROSITE" id="PS50035">
    <property type="entry name" value="PLD"/>
    <property type="match status" value="2"/>
</dbReference>
<keyword evidence="16" id="KW-1185">Reference proteome</keyword>
<protein>
    <recommendedName>
        <fullName evidence="12">Cardiolipin synthase</fullName>
        <ecNumber evidence="12">2.7.8.-</ecNumber>
    </recommendedName>
</protein>
<keyword evidence="7 13" id="KW-1133">Transmembrane helix</keyword>
<evidence type="ECO:0000256" key="3">
    <source>
        <dbReference type="ARBA" id="ARBA00022516"/>
    </source>
</evidence>
<gene>
    <name evidence="15" type="ORF">GCM10025862_28990</name>
</gene>
<accession>A0ABQ6HQZ1</accession>
<proteinExistence type="predicted"/>
<feature type="transmembrane region" description="Helical" evidence="13">
    <location>
        <begin position="12"/>
        <end position="34"/>
    </location>
</feature>
<evidence type="ECO:0000256" key="9">
    <source>
        <dbReference type="ARBA" id="ARBA00023136"/>
    </source>
</evidence>
<dbReference type="InterPro" id="IPR027379">
    <property type="entry name" value="CLS_N"/>
</dbReference>
<dbReference type="EMBL" id="BSUJ01000001">
    <property type="protein sequence ID" value="GMA20878.1"/>
    <property type="molecule type" value="Genomic_DNA"/>
</dbReference>
<dbReference type="PANTHER" id="PTHR21248">
    <property type="entry name" value="CARDIOLIPIN SYNTHASE"/>
    <property type="match status" value="1"/>
</dbReference>
<keyword evidence="6" id="KW-0677">Repeat</keyword>
<dbReference type="Pfam" id="PF13091">
    <property type="entry name" value="PLDc_2"/>
    <property type="match status" value="2"/>
</dbReference>
<keyword evidence="8" id="KW-0443">Lipid metabolism</keyword>
<name>A0ABQ6HQZ1_9MICO</name>
<reference evidence="16" key="1">
    <citation type="journal article" date="2019" name="Int. J. Syst. Evol. Microbiol.">
        <title>The Global Catalogue of Microorganisms (GCM) 10K type strain sequencing project: providing services to taxonomists for standard genome sequencing and annotation.</title>
        <authorList>
            <consortium name="The Broad Institute Genomics Platform"/>
            <consortium name="The Broad Institute Genome Sequencing Center for Infectious Disease"/>
            <person name="Wu L."/>
            <person name="Ma J."/>
        </authorList>
    </citation>
    <scope>NUCLEOTIDE SEQUENCE [LARGE SCALE GENOMIC DNA]</scope>
    <source>
        <strain evidence="16">NBRC 105830</strain>
    </source>
</reference>
<evidence type="ECO:0000259" key="14">
    <source>
        <dbReference type="PROSITE" id="PS50035"/>
    </source>
</evidence>
<dbReference type="InterPro" id="IPR025202">
    <property type="entry name" value="PLD-like_dom"/>
</dbReference>
<evidence type="ECO:0000256" key="11">
    <source>
        <dbReference type="ARBA" id="ARBA00023264"/>
    </source>
</evidence>
<feature type="domain" description="PLD phosphodiesterase" evidence="14">
    <location>
        <begin position="410"/>
        <end position="437"/>
    </location>
</feature>
<comment type="caution">
    <text evidence="15">The sequence shown here is derived from an EMBL/GenBank/DDBJ whole genome shotgun (WGS) entry which is preliminary data.</text>
</comment>
<dbReference type="RefSeq" id="WP_284284724.1">
    <property type="nucleotide sequence ID" value="NZ_BSUJ01000001.1"/>
</dbReference>
<keyword evidence="3" id="KW-0444">Lipid biosynthesis</keyword>
<dbReference type="Gene3D" id="3.30.870.10">
    <property type="entry name" value="Endonuclease Chain A"/>
    <property type="match status" value="2"/>
</dbReference>
<evidence type="ECO:0000313" key="15">
    <source>
        <dbReference type="EMBL" id="GMA20878.1"/>
    </source>
</evidence>
<evidence type="ECO:0000256" key="2">
    <source>
        <dbReference type="ARBA" id="ARBA00022475"/>
    </source>
</evidence>
<dbReference type="InterPro" id="IPR022924">
    <property type="entry name" value="Cardiolipin_synthase"/>
</dbReference>
<evidence type="ECO:0000256" key="8">
    <source>
        <dbReference type="ARBA" id="ARBA00023098"/>
    </source>
</evidence>
<keyword evidence="4" id="KW-0808">Transferase</keyword>
<dbReference type="SUPFAM" id="SSF56024">
    <property type="entry name" value="Phospholipase D/nuclease"/>
    <property type="match status" value="2"/>
</dbReference>
<keyword evidence="10" id="KW-0594">Phospholipid biosynthesis</keyword>
<keyword evidence="9 13" id="KW-0472">Membrane</keyword>
<dbReference type="NCBIfam" id="TIGR04265">
    <property type="entry name" value="bac_cardiolipin"/>
    <property type="match status" value="1"/>
</dbReference>
<evidence type="ECO:0000256" key="5">
    <source>
        <dbReference type="ARBA" id="ARBA00022692"/>
    </source>
</evidence>
<evidence type="ECO:0000313" key="16">
    <source>
        <dbReference type="Proteomes" id="UP001157109"/>
    </source>
</evidence>
<organism evidence="15 16">
    <name type="scientific">Arsenicicoccus piscis</name>
    <dbReference type="NCBI Taxonomy" id="673954"/>
    <lineage>
        <taxon>Bacteria</taxon>
        <taxon>Bacillati</taxon>
        <taxon>Actinomycetota</taxon>
        <taxon>Actinomycetes</taxon>
        <taxon>Micrococcales</taxon>
        <taxon>Intrasporangiaceae</taxon>
        <taxon>Arsenicicoccus</taxon>
    </lineage>
</organism>